<accession>A0ABZ2Q6H8</accession>
<feature type="transmembrane region" description="Helical" evidence="1">
    <location>
        <begin position="20"/>
        <end position="37"/>
    </location>
</feature>
<name>A0ABZ2Q6H8_9FLAO</name>
<evidence type="ECO:0000313" key="3">
    <source>
        <dbReference type="Proteomes" id="UP001447857"/>
    </source>
</evidence>
<evidence type="ECO:0000256" key="1">
    <source>
        <dbReference type="SAM" id="Phobius"/>
    </source>
</evidence>
<keyword evidence="1" id="KW-0812">Transmembrane</keyword>
<gene>
    <name evidence="2" type="ORF">V6624_23345</name>
</gene>
<dbReference type="RefSeq" id="WP_162614994.1">
    <property type="nucleotide sequence ID" value="NZ_CP147988.1"/>
</dbReference>
<organism evidence="2 3">
    <name type="scientific">Flavobacterium ginsenosidimutans</name>
    <dbReference type="NCBI Taxonomy" id="687844"/>
    <lineage>
        <taxon>Bacteria</taxon>
        <taxon>Pseudomonadati</taxon>
        <taxon>Bacteroidota</taxon>
        <taxon>Flavobacteriia</taxon>
        <taxon>Flavobacteriales</taxon>
        <taxon>Flavobacteriaceae</taxon>
        <taxon>Flavobacterium</taxon>
    </lineage>
</organism>
<sequence>MNQKVIFETLNCLILKTLNIFRLCIFLPLIVIFGFSVSDQKKEIDLVNIILTQSTQRFFRKVHKEFEINILKKYKAHKAL</sequence>
<keyword evidence="1" id="KW-1133">Transmembrane helix</keyword>
<dbReference type="Proteomes" id="UP001447857">
    <property type="component" value="Chromosome"/>
</dbReference>
<protein>
    <submittedName>
        <fullName evidence="2">Uncharacterized protein</fullName>
    </submittedName>
</protein>
<dbReference type="EMBL" id="CP147988">
    <property type="protein sequence ID" value="WXK49959.1"/>
    <property type="molecule type" value="Genomic_DNA"/>
</dbReference>
<keyword evidence="3" id="KW-1185">Reference proteome</keyword>
<reference evidence="2 3" key="1">
    <citation type="submission" date="2024-02" db="EMBL/GenBank/DDBJ databases">
        <title>complete genome of Flavobacterium ginsenosidimutans Str. YTB16.</title>
        <authorList>
            <person name="Wang Q."/>
        </authorList>
    </citation>
    <scope>NUCLEOTIDE SEQUENCE [LARGE SCALE GENOMIC DNA]</scope>
    <source>
        <strain evidence="2 3">YTB16</strain>
    </source>
</reference>
<keyword evidence="1" id="KW-0472">Membrane</keyword>
<proteinExistence type="predicted"/>
<evidence type="ECO:0000313" key="2">
    <source>
        <dbReference type="EMBL" id="WXK49959.1"/>
    </source>
</evidence>